<keyword evidence="1" id="KW-0479">Metal-binding</keyword>
<dbReference type="AlphaFoldDB" id="A0A380TD54"/>
<dbReference type="GO" id="GO:0070041">
    <property type="term" value="F:rRNA (uridine-C5-)-methyltransferase activity"/>
    <property type="evidence" value="ECO:0007669"/>
    <property type="project" value="TreeGrafter"/>
</dbReference>
<dbReference type="Gene3D" id="2.40.50.1070">
    <property type="match status" value="1"/>
</dbReference>
<dbReference type="SUPFAM" id="SSF53335">
    <property type="entry name" value="S-adenosyl-L-methionine-dependent methyltransferases"/>
    <property type="match status" value="1"/>
</dbReference>
<evidence type="ECO:0000256" key="1">
    <source>
        <dbReference type="ARBA" id="ARBA00022485"/>
    </source>
</evidence>
<dbReference type="GO" id="GO:0070475">
    <property type="term" value="P:rRNA base methylation"/>
    <property type="evidence" value="ECO:0007669"/>
    <property type="project" value="TreeGrafter"/>
</dbReference>
<dbReference type="SUPFAM" id="SSF50249">
    <property type="entry name" value="Nucleic acid-binding proteins"/>
    <property type="match status" value="1"/>
</dbReference>
<dbReference type="EC" id="2.1.1.-" evidence="6"/>
<dbReference type="EMBL" id="UIDG01000468">
    <property type="protein sequence ID" value="SUS07878.1"/>
    <property type="molecule type" value="Genomic_DNA"/>
</dbReference>
<dbReference type="PROSITE" id="PS50926">
    <property type="entry name" value="TRAM"/>
    <property type="match status" value="1"/>
</dbReference>
<dbReference type="PANTHER" id="PTHR11061:SF49">
    <property type="entry name" value="23S RRNA (URACIL(1939)-C(5))-METHYLTRANSFERASE RLMD"/>
    <property type="match status" value="1"/>
</dbReference>
<dbReference type="InterPro" id="IPR002792">
    <property type="entry name" value="TRAM_dom"/>
</dbReference>
<evidence type="ECO:0000259" key="5">
    <source>
        <dbReference type="PROSITE" id="PS50926"/>
    </source>
</evidence>
<evidence type="ECO:0000256" key="2">
    <source>
        <dbReference type="ARBA" id="ARBA00022603"/>
    </source>
</evidence>
<dbReference type="InterPro" id="IPR030390">
    <property type="entry name" value="MeTrfase_TrmA_AS"/>
</dbReference>
<reference evidence="6" key="1">
    <citation type="submission" date="2018-07" db="EMBL/GenBank/DDBJ databases">
        <authorList>
            <person name="Quirk P.G."/>
            <person name="Krulwich T.A."/>
        </authorList>
    </citation>
    <scope>NUCLEOTIDE SEQUENCE</scope>
</reference>
<keyword evidence="1" id="KW-0411">Iron-sulfur</keyword>
<dbReference type="Pfam" id="PF05958">
    <property type="entry name" value="tRNA_U5-meth_tr"/>
    <property type="match status" value="1"/>
</dbReference>
<dbReference type="EMBL" id="UIDG01000200">
    <property type="protein sequence ID" value="SUS06400.1"/>
    <property type="molecule type" value="Genomic_DNA"/>
</dbReference>
<evidence type="ECO:0000313" key="7">
    <source>
        <dbReference type="EMBL" id="SUS07878.1"/>
    </source>
</evidence>
<evidence type="ECO:0000313" key="6">
    <source>
        <dbReference type="EMBL" id="SUS06400.1"/>
    </source>
</evidence>
<protein>
    <submittedName>
        <fullName evidence="6">Putative enzyme</fullName>
        <ecNumber evidence="6">2.1.1.-</ecNumber>
    </submittedName>
</protein>
<dbReference type="Gene3D" id="2.40.50.140">
    <property type="entry name" value="Nucleic acid-binding proteins"/>
    <property type="match status" value="1"/>
</dbReference>
<dbReference type="GO" id="GO:0051539">
    <property type="term" value="F:4 iron, 4 sulfur cluster binding"/>
    <property type="evidence" value="ECO:0007669"/>
    <property type="project" value="UniProtKB-KW"/>
</dbReference>
<keyword evidence="4" id="KW-0949">S-adenosyl-L-methionine</keyword>
<dbReference type="InterPro" id="IPR029063">
    <property type="entry name" value="SAM-dependent_MTases_sf"/>
</dbReference>
<keyword evidence="1" id="KW-0004">4Fe-4S</keyword>
<feature type="domain" description="TRAM" evidence="5">
    <location>
        <begin position="8"/>
        <end position="67"/>
    </location>
</feature>
<dbReference type="InterPro" id="IPR012340">
    <property type="entry name" value="NA-bd_OB-fold"/>
</dbReference>
<dbReference type="PROSITE" id="PS51687">
    <property type="entry name" value="SAM_MT_RNA_M5U"/>
    <property type="match status" value="1"/>
</dbReference>
<organism evidence="6">
    <name type="scientific">metagenome</name>
    <dbReference type="NCBI Taxonomy" id="256318"/>
    <lineage>
        <taxon>unclassified sequences</taxon>
        <taxon>metagenomes</taxon>
    </lineage>
</organism>
<dbReference type="Gene3D" id="3.40.50.150">
    <property type="entry name" value="Vaccinia Virus protein VP39"/>
    <property type="match status" value="1"/>
</dbReference>
<dbReference type="InterPro" id="IPR010280">
    <property type="entry name" value="U5_MeTrfase_fam"/>
</dbReference>
<accession>A0A380TD54</accession>
<dbReference type="PROSITE" id="PS01230">
    <property type="entry name" value="TRMA_1"/>
    <property type="match status" value="1"/>
</dbReference>
<proteinExistence type="predicted"/>
<name>A0A380TD54_9ZZZZ</name>
<keyword evidence="2 6" id="KW-0489">Methyltransferase</keyword>
<dbReference type="PANTHER" id="PTHR11061">
    <property type="entry name" value="RNA M5U METHYLTRANSFERASE"/>
    <property type="match status" value="1"/>
</dbReference>
<keyword evidence="3 6" id="KW-0808">Transferase</keyword>
<evidence type="ECO:0000256" key="4">
    <source>
        <dbReference type="ARBA" id="ARBA00022691"/>
    </source>
</evidence>
<sequence>MALGAGAARPAAQGLVEATVERIGDHGDGIAETPQGRLYIPFTVPGDRVRARLLRAKGDGFAAECMALVAGGPGRQEPPCAHFGRCGGCSLQHLADDAYAVWKRERLQRALDRAGFSDTAPAPLVRSLPGTRRRARFAVRRLRGQSVVAGFNVRDGHTVVDVQACPVLAPQIIAVLAPLRQVMTELLAPGQATEVTATLFTGGLDVLLDWPVAPGHSALERLARFAAEANVARLSWRRSGAVVTEPVVQQGQVGALFAGRFVAVPPAGFLQATEAGEAALVAAVRHGLGSAPTVADLFCGSGTFTFPLCAVGACVHAVDTDAASVAALATAARGLPHLSTAVRDLMRRPLLPAELERFDSVGLDPPRAGALAQVTELARSRVPLVVYVSCNPASFARDARILREGGFALRTVTPVDQFLWSEHLELVAVFGR</sequence>
<gene>
    <name evidence="6" type="ORF">DF3PB_2790003</name>
    <name evidence="7" type="ORF">DF3PB_520009</name>
</gene>
<evidence type="ECO:0000256" key="3">
    <source>
        <dbReference type="ARBA" id="ARBA00022679"/>
    </source>
</evidence>
<keyword evidence="1" id="KW-0408">Iron</keyword>